<evidence type="ECO:0000313" key="2">
    <source>
        <dbReference type="Proteomes" id="UP000316621"/>
    </source>
</evidence>
<protein>
    <submittedName>
        <fullName evidence="1">Uncharacterized protein</fullName>
    </submittedName>
</protein>
<dbReference type="EMBL" id="CM010719">
    <property type="protein sequence ID" value="RZC61697.1"/>
    <property type="molecule type" value="Genomic_DNA"/>
</dbReference>
<organism evidence="1 2">
    <name type="scientific">Papaver somniferum</name>
    <name type="common">Opium poppy</name>
    <dbReference type="NCBI Taxonomy" id="3469"/>
    <lineage>
        <taxon>Eukaryota</taxon>
        <taxon>Viridiplantae</taxon>
        <taxon>Streptophyta</taxon>
        <taxon>Embryophyta</taxon>
        <taxon>Tracheophyta</taxon>
        <taxon>Spermatophyta</taxon>
        <taxon>Magnoliopsida</taxon>
        <taxon>Ranunculales</taxon>
        <taxon>Papaveraceae</taxon>
        <taxon>Papaveroideae</taxon>
        <taxon>Papaver</taxon>
    </lineage>
</organism>
<accession>A0A4Y7JLR8</accession>
<dbReference type="Proteomes" id="UP000316621">
    <property type="component" value="Chromosome 5"/>
</dbReference>
<evidence type="ECO:0000313" key="1">
    <source>
        <dbReference type="EMBL" id="RZC61697.1"/>
    </source>
</evidence>
<keyword evidence="2" id="KW-1185">Reference proteome</keyword>
<proteinExistence type="predicted"/>
<name>A0A4Y7JLR8_PAPSO</name>
<dbReference type="Gramene" id="RZC61697">
    <property type="protein sequence ID" value="RZC61697"/>
    <property type="gene ID" value="C5167_023451"/>
</dbReference>
<gene>
    <name evidence="1" type="ORF">C5167_023451</name>
</gene>
<sequence>MENDIVLASGSYATTSGLPNQFRFDSMGMNMLMEILCLSNVCYSLHKLHDAVKVFAKLRYKHGDEEFGSARNKFSTKAQQVDVGQVLPGVARAVREV</sequence>
<reference evidence="1 2" key="1">
    <citation type="journal article" date="2018" name="Science">
        <title>The opium poppy genome and morphinan production.</title>
        <authorList>
            <person name="Guo L."/>
            <person name="Winzer T."/>
            <person name="Yang X."/>
            <person name="Li Y."/>
            <person name="Ning Z."/>
            <person name="He Z."/>
            <person name="Teodor R."/>
            <person name="Lu Y."/>
            <person name="Bowser T.A."/>
            <person name="Graham I.A."/>
            <person name="Ye K."/>
        </authorList>
    </citation>
    <scope>NUCLEOTIDE SEQUENCE [LARGE SCALE GENOMIC DNA]</scope>
    <source>
        <strain evidence="2">cv. HN1</strain>
        <tissue evidence="1">Leaves</tissue>
    </source>
</reference>
<dbReference type="AlphaFoldDB" id="A0A4Y7JLR8"/>